<reference evidence="2 3" key="1">
    <citation type="journal article" date="2023" name="Plants (Basel)">
        <title>Bridging the Gap: Combining Genomics and Transcriptomics Approaches to Understand Stylosanthes scabra, an Orphan Legume from the Brazilian Caatinga.</title>
        <authorList>
            <person name="Ferreira-Neto J.R.C."/>
            <person name="da Silva M.D."/>
            <person name="Binneck E."/>
            <person name="de Melo N.F."/>
            <person name="da Silva R.H."/>
            <person name="de Melo A.L.T.M."/>
            <person name="Pandolfi V."/>
            <person name="Bustamante F.O."/>
            <person name="Brasileiro-Vidal A.C."/>
            <person name="Benko-Iseppon A.M."/>
        </authorList>
    </citation>
    <scope>NUCLEOTIDE SEQUENCE [LARGE SCALE GENOMIC DNA]</scope>
    <source>
        <tissue evidence="2">Leaves</tissue>
    </source>
</reference>
<proteinExistence type="predicted"/>
<keyword evidence="1" id="KW-0472">Membrane</keyword>
<feature type="transmembrane region" description="Helical" evidence="1">
    <location>
        <begin position="21"/>
        <end position="44"/>
    </location>
</feature>
<evidence type="ECO:0000313" key="3">
    <source>
        <dbReference type="Proteomes" id="UP001341840"/>
    </source>
</evidence>
<comment type="caution">
    <text evidence="2">The sequence shown here is derived from an EMBL/GenBank/DDBJ whole genome shotgun (WGS) entry which is preliminary data.</text>
</comment>
<keyword evidence="1" id="KW-0812">Transmembrane</keyword>
<sequence length="232" mass="26266">MMNSQLMNKIRGCYSSNKDRPCIVLISELIGLLIFFTAFTTLMVSCNPSILAELSGKPKPPTMGVLALSVSGLSVSYRNRNVSAKWGVELVIQNPNLFSTLYLDHMVGVVLYRDEVLGVRSLEKKPIALGPKEHKFVSFKVWSKGWDRDNEGELKLEEWVVANIMNDKDKERIKFSVKMGVWGKVKSSWWSTKSVIMNPRCLDLTIHFVPMKGFGMLLDEDPITCYVPMLDN</sequence>
<dbReference type="EMBL" id="JASCZI010060812">
    <property type="protein sequence ID" value="MED6136159.1"/>
    <property type="molecule type" value="Genomic_DNA"/>
</dbReference>
<evidence type="ECO:0000313" key="2">
    <source>
        <dbReference type="EMBL" id="MED6136159.1"/>
    </source>
</evidence>
<name>A0ABU6SJC8_9FABA</name>
<keyword evidence="3" id="KW-1185">Reference proteome</keyword>
<evidence type="ECO:0008006" key="4">
    <source>
        <dbReference type="Google" id="ProtNLM"/>
    </source>
</evidence>
<evidence type="ECO:0000256" key="1">
    <source>
        <dbReference type="SAM" id="Phobius"/>
    </source>
</evidence>
<organism evidence="2 3">
    <name type="scientific">Stylosanthes scabra</name>
    <dbReference type="NCBI Taxonomy" id="79078"/>
    <lineage>
        <taxon>Eukaryota</taxon>
        <taxon>Viridiplantae</taxon>
        <taxon>Streptophyta</taxon>
        <taxon>Embryophyta</taxon>
        <taxon>Tracheophyta</taxon>
        <taxon>Spermatophyta</taxon>
        <taxon>Magnoliopsida</taxon>
        <taxon>eudicotyledons</taxon>
        <taxon>Gunneridae</taxon>
        <taxon>Pentapetalae</taxon>
        <taxon>rosids</taxon>
        <taxon>fabids</taxon>
        <taxon>Fabales</taxon>
        <taxon>Fabaceae</taxon>
        <taxon>Papilionoideae</taxon>
        <taxon>50 kb inversion clade</taxon>
        <taxon>dalbergioids sensu lato</taxon>
        <taxon>Dalbergieae</taxon>
        <taxon>Pterocarpus clade</taxon>
        <taxon>Stylosanthes</taxon>
    </lineage>
</organism>
<accession>A0ABU6SJC8</accession>
<dbReference type="Proteomes" id="UP001341840">
    <property type="component" value="Unassembled WGS sequence"/>
</dbReference>
<gene>
    <name evidence="2" type="ORF">PIB30_053444</name>
</gene>
<keyword evidence="1" id="KW-1133">Transmembrane helix</keyword>
<protein>
    <recommendedName>
        <fullName evidence="4">Late embryogenesis abundant protein LEA-2 subgroup domain-containing protein</fullName>
    </recommendedName>
</protein>